<dbReference type="Proteomes" id="UP000789359">
    <property type="component" value="Unassembled WGS sequence"/>
</dbReference>
<comment type="caution">
    <text evidence="2">The sequence shown here is derived from an EMBL/GenBank/DDBJ whole genome shotgun (WGS) entry which is preliminary data.</text>
</comment>
<sequence>MKVALINKNPAVSRLITLSLNKIGAEYIELDDASLLEEKVDFAIIDSDVDASDETLSAWASKVMHLVPRGSEKVGEICLEKPFLPTEFLTLFEQNKPQEQPSTKTEPESVFVDEDTNLEAEFDSFELPEISDIEPLQEPEELDISSAFNIGEELDIGNELDIAMNLNLSEPEDEKAQDEDMDNTLDKMALSIDDNAKIKGDGDEFDLDDLVLDEAQKDSDKIPETSDDKINLDDGDLNFEEEQANELSNDANSVLDEIEHMSDEIIEQPSEPTNKETFDVGNLVDELSDISEDDEIKNIQNALNEIDESEPEILDELENEDLDKATDDELSLDEAELKSQIELDDEAKTSEKSQINLDDEIDESVLENEIKHQEIPSLVDESELENEDMLDELDINTLALDSVQKTDLTDDEILMEQEKHDVAEDLTEIKETQMDENLDDMQEEKIEQDIFDEALKEEQTANKANKQGDLVSEFKDELNDEILSSNIDTSAMQDIDDISENAMLLAFGMPANKPEILTANEIKETKAQEIAEPNEVVSQIKEQISQQISASISASSIREALKGMNIKINISFEENE</sequence>
<dbReference type="EMBL" id="CAJHOE010000004">
    <property type="protein sequence ID" value="CAD7288681.1"/>
    <property type="molecule type" value="Genomic_DNA"/>
</dbReference>
<keyword evidence="1" id="KW-0175">Coiled coil</keyword>
<name>A0ABN7K826_9BACT</name>
<reference evidence="2 3" key="1">
    <citation type="submission" date="2020-11" db="EMBL/GenBank/DDBJ databases">
        <authorList>
            <person name="Peeters C."/>
        </authorList>
    </citation>
    <scope>NUCLEOTIDE SEQUENCE [LARGE SCALE GENOMIC DNA]</scope>
    <source>
        <strain evidence="2 3">LMG 8286</strain>
    </source>
</reference>
<keyword evidence="3" id="KW-1185">Reference proteome</keyword>
<feature type="coiled-coil region" evidence="1">
    <location>
        <begin position="237"/>
        <end position="264"/>
    </location>
</feature>
<proteinExistence type="predicted"/>
<evidence type="ECO:0000256" key="1">
    <source>
        <dbReference type="SAM" id="Coils"/>
    </source>
</evidence>
<evidence type="ECO:0000313" key="3">
    <source>
        <dbReference type="Proteomes" id="UP000789359"/>
    </source>
</evidence>
<evidence type="ECO:0008006" key="4">
    <source>
        <dbReference type="Google" id="ProtNLM"/>
    </source>
</evidence>
<organism evidence="2 3">
    <name type="scientific">Campylobacter suis</name>
    <dbReference type="NCBI Taxonomy" id="2790657"/>
    <lineage>
        <taxon>Bacteria</taxon>
        <taxon>Pseudomonadati</taxon>
        <taxon>Campylobacterota</taxon>
        <taxon>Epsilonproteobacteria</taxon>
        <taxon>Campylobacterales</taxon>
        <taxon>Campylobacteraceae</taxon>
        <taxon>Campylobacter</taxon>
    </lineage>
</organism>
<protein>
    <recommendedName>
        <fullName evidence="4">Highly acidic protein</fullName>
    </recommendedName>
</protein>
<dbReference type="RefSeq" id="WP_230057193.1">
    <property type="nucleotide sequence ID" value="NZ_CAJHOE010000004.1"/>
</dbReference>
<gene>
    <name evidence="2" type="ORF">LMG8286_01449</name>
</gene>
<evidence type="ECO:0000313" key="2">
    <source>
        <dbReference type="EMBL" id="CAD7288681.1"/>
    </source>
</evidence>
<accession>A0ABN7K826</accession>